<name>A0ABV7H9U0_9GAMM</name>
<dbReference type="Gene3D" id="3.40.50.720">
    <property type="entry name" value="NAD(P)-binding Rossmann-like Domain"/>
    <property type="match status" value="1"/>
</dbReference>
<dbReference type="InterPro" id="IPR001509">
    <property type="entry name" value="Epimerase_deHydtase"/>
</dbReference>
<evidence type="ECO:0000259" key="3">
    <source>
        <dbReference type="Pfam" id="PF01370"/>
    </source>
</evidence>
<evidence type="ECO:0000313" key="5">
    <source>
        <dbReference type="Proteomes" id="UP001595476"/>
    </source>
</evidence>
<dbReference type="EMBL" id="JBHRSZ010000001">
    <property type="protein sequence ID" value="MFC3149421.1"/>
    <property type="molecule type" value="Genomic_DNA"/>
</dbReference>
<dbReference type="CDD" id="cd08958">
    <property type="entry name" value="FR_SDR_e"/>
    <property type="match status" value="1"/>
</dbReference>
<evidence type="ECO:0000256" key="1">
    <source>
        <dbReference type="ARBA" id="ARBA00023002"/>
    </source>
</evidence>
<sequence>MESTDLKTVCVTGASGFIAAHAVEQLLQKGYRVIGTVRGDDSKYPYLTSLEGASERLTLAQADLLTEGAFDELLTECDYVFHTASPYIIDVKDPQRDLVDPAVKGTIHVLEACKKSPRVKRVILTSSIAAITDEPDNHHVFTEADWNQKSSLDRNPYYYSKTQAERAAWTFMEDSELGFDMVVINPFIVIGPSHGPSLNTSNQIIRDIMKGLYPTIMTVNWGFVDVRDVAKSHILAMETPEASGRYLCANQSMTMTELVQFLKDNGYQNYRLPMINMANHFGTKVMKLLSYTQPKGVGTYMRTNMGKKMQYDNSKIKKELSIEFIPAKDSVLAAVEDMLKWKHLKAR</sequence>
<keyword evidence="1" id="KW-0560">Oxidoreductase</keyword>
<comment type="similarity">
    <text evidence="2">Belongs to the NAD(P)-dependent epimerase/dehydratase family. Dihydroflavonol-4-reductase subfamily.</text>
</comment>
<keyword evidence="5" id="KW-1185">Reference proteome</keyword>
<dbReference type="PANTHER" id="PTHR10366">
    <property type="entry name" value="NAD DEPENDENT EPIMERASE/DEHYDRATASE"/>
    <property type="match status" value="1"/>
</dbReference>
<evidence type="ECO:0000256" key="2">
    <source>
        <dbReference type="ARBA" id="ARBA00023445"/>
    </source>
</evidence>
<dbReference type="SUPFAM" id="SSF51735">
    <property type="entry name" value="NAD(P)-binding Rossmann-fold domains"/>
    <property type="match status" value="1"/>
</dbReference>
<dbReference type="Proteomes" id="UP001595476">
    <property type="component" value="Unassembled WGS sequence"/>
</dbReference>
<comment type="caution">
    <text evidence="4">The sequence shown here is derived from an EMBL/GenBank/DDBJ whole genome shotgun (WGS) entry which is preliminary data.</text>
</comment>
<dbReference type="InterPro" id="IPR036291">
    <property type="entry name" value="NAD(P)-bd_dom_sf"/>
</dbReference>
<gene>
    <name evidence="4" type="ORF">ACFOEK_00085</name>
</gene>
<dbReference type="InterPro" id="IPR050425">
    <property type="entry name" value="NAD(P)_dehydrat-like"/>
</dbReference>
<reference evidence="5" key="1">
    <citation type="journal article" date="2019" name="Int. J. Syst. Evol. Microbiol.">
        <title>The Global Catalogue of Microorganisms (GCM) 10K type strain sequencing project: providing services to taxonomists for standard genome sequencing and annotation.</title>
        <authorList>
            <consortium name="The Broad Institute Genomics Platform"/>
            <consortium name="The Broad Institute Genome Sequencing Center for Infectious Disease"/>
            <person name="Wu L."/>
            <person name="Ma J."/>
        </authorList>
    </citation>
    <scope>NUCLEOTIDE SEQUENCE [LARGE SCALE GENOMIC DNA]</scope>
    <source>
        <strain evidence="5">KCTC 52438</strain>
    </source>
</reference>
<dbReference type="Pfam" id="PF01370">
    <property type="entry name" value="Epimerase"/>
    <property type="match status" value="1"/>
</dbReference>
<protein>
    <submittedName>
        <fullName evidence="4">SDR family oxidoreductase</fullName>
    </submittedName>
</protein>
<feature type="domain" description="NAD-dependent epimerase/dehydratase" evidence="3">
    <location>
        <begin position="9"/>
        <end position="243"/>
    </location>
</feature>
<accession>A0ABV7H9U0</accession>
<proteinExistence type="inferred from homology"/>
<evidence type="ECO:0000313" key="4">
    <source>
        <dbReference type="EMBL" id="MFC3149421.1"/>
    </source>
</evidence>
<dbReference type="PANTHER" id="PTHR10366:SF564">
    <property type="entry name" value="STEROL-4-ALPHA-CARBOXYLATE 3-DEHYDROGENASE, DECARBOXYLATING"/>
    <property type="match status" value="1"/>
</dbReference>
<organism evidence="4 5">
    <name type="scientific">Litoribrevibacter euphylliae</name>
    <dbReference type="NCBI Taxonomy" id="1834034"/>
    <lineage>
        <taxon>Bacteria</taxon>
        <taxon>Pseudomonadati</taxon>
        <taxon>Pseudomonadota</taxon>
        <taxon>Gammaproteobacteria</taxon>
        <taxon>Oceanospirillales</taxon>
        <taxon>Oceanospirillaceae</taxon>
        <taxon>Litoribrevibacter</taxon>
    </lineage>
</organism>
<dbReference type="RefSeq" id="WP_386714317.1">
    <property type="nucleotide sequence ID" value="NZ_JBHRSZ010000001.1"/>
</dbReference>